<proteinExistence type="predicted"/>
<evidence type="ECO:0000313" key="3">
    <source>
        <dbReference type="Proteomes" id="UP001180020"/>
    </source>
</evidence>
<gene>
    <name evidence="2" type="ORF">QJS10_CPB19g01087</name>
</gene>
<organism evidence="2 3">
    <name type="scientific">Acorus calamus</name>
    <name type="common">Sweet flag</name>
    <dbReference type="NCBI Taxonomy" id="4465"/>
    <lineage>
        <taxon>Eukaryota</taxon>
        <taxon>Viridiplantae</taxon>
        <taxon>Streptophyta</taxon>
        <taxon>Embryophyta</taxon>
        <taxon>Tracheophyta</taxon>
        <taxon>Spermatophyta</taxon>
        <taxon>Magnoliopsida</taxon>
        <taxon>Liliopsida</taxon>
        <taxon>Acoraceae</taxon>
        <taxon>Acorus</taxon>
    </lineage>
</organism>
<name>A0AAV9CGU9_ACOCL</name>
<dbReference type="PANTHER" id="PTHR34940">
    <property type="entry name" value="PHOTOSYSTEM II 5 KDA PROTEIN, CHLOROPLASTIC"/>
    <property type="match status" value="1"/>
</dbReference>
<evidence type="ECO:0000256" key="1">
    <source>
        <dbReference type="SAM" id="Phobius"/>
    </source>
</evidence>
<dbReference type="Proteomes" id="UP001180020">
    <property type="component" value="Unassembled WGS sequence"/>
</dbReference>
<dbReference type="PANTHER" id="PTHR34940:SF4">
    <property type="entry name" value="OS02G0581100 PROTEIN"/>
    <property type="match status" value="1"/>
</dbReference>
<dbReference type="AlphaFoldDB" id="A0AAV9CGU9"/>
<dbReference type="EMBL" id="JAUJYO010000019">
    <property type="protein sequence ID" value="KAK1287257.1"/>
    <property type="molecule type" value="Genomic_DNA"/>
</dbReference>
<keyword evidence="1" id="KW-0812">Transmembrane</keyword>
<reference evidence="2" key="2">
    <citation type="submission" date="2023-06" db="EMBL/GenBank/DDBJ databases">
        <authorList>
            <person name="Ma L."/>
            <person name="Liu K.-W."/>
            <person name="Li Z."/>
            <person name="Hsiao Y.-Y."/>
            <person name="Qi Y."/>
            <person name="Fu T."/>
            <person name="Tang G."/>
            <person name="Zhang D."/>
            <person name="Sun W.-H."/>
            <person name="Liu D.-K."/>
            <person name="Li Y."/>
            <person name="Chen G.-Z."/>
            <person name="Liu X.-D."/>
            <person name="Liao X.-Y."/>
            <person name="Jiang Y.-T."/>
            <person name="Yu X."/>
            <person name="Hao Y."/>
            <person name="Huang J."/>
            <person name="Zhao X.-W."/>
            <person name="Ke S."/>
            <person name="Chen Y.-Y."/>
            <person name="Wu W.-L."/>
            <person name="Hsu J.-L."/>
            <person name="Lin Y.-F."/>
            <person name="Huang M.-D."/>
            <person name="Li C.-Y."/>
            <person name="Huang L."/>
            <person name="Wang Z.-W."/>
            <person name="Zhao X."/>
            <person name="Zhong W.-Y."/>
            <person name="Peng D.-H."/>
            <person name="Ahmad S."/>
            <person name="Lan S."/>
            <person name="Zhang J.-S."/>
            <person name="Tsai W.-C."/>
            <person name="Van De Peer Y."/>
            <person name="Liu Z.-J."/>
        </authorList>
    </citation>
    <scope>NUCLEOTIDE SEQUENCE</scope>
    <source>
        <strain evidence="2">CP</strain>
        <tissue evidence="2">Leaves</tissue>
    </source>
</reference>
<accession>A0AAV9CGU9</accession>
<dbReference type="InterPro" id="IPR040296">
    <property type="entry name" value="PSBT"/>
</dbReference>
<sequence>MASLTMAATLGGVGVSGRPSAVPRRGPVVVKAVVRANGAKASDDRKANNTRRDIVFGAAAMVAVVAAGGAVALAGEGDPKPGTPEAKKKYAPVCVTMPTAKICHK</sequence>
<evidence type="ECO:0000313" key="2">
    <source>
        <dbReference type="EMBL" id="KAK1287257.1"/>
    </source>
</evidence>
<protein>
    <recommendedName>
        <fullName evidence="4">Photosystem II 5 kDa protein, chloroplastic</fullName>
    </recommendedName>
</protein>
<reference evidence="2" key="1">
    <citation type="journal article" date="2023" name="Nat. Commun.">
        <title>Diploid and tetraploid genomes of Acorus and the evolution of monocots.</title>
        <authorList>
            <person name="Ma L."/>
            <person name="Liu K.W."/>
            <person name="Li Z."/>
            <person name="Hsiao Y.Y."/>
            <person name="Qi Y."/>
            <person name="Fu T."/>
            <person name="Tang G.D."/>
            <person name="Zhang D."/>
            <person name="Sun W.H."/>
            <person name="Liu D.K."/>
            <person name="Li Y."/>
            <person name="Chen G.Z."/>
            <person name="Liu X.D."/>
            <person name="Liao X.Y."/>
            <person name="Jiang Y.T."/>
            <person name="Yu X."/>
            <person name="Hao Y."/>
            <person name="Huang J."/>
            <person name="Zhao X.W."/>
            <person name="Ke S."/>
            <person name="Chen Y.Y."/>
            <person name="Wu W.L."/>
            <person name="Hsu J.L."/>
            <person name="Lin Y.F."/>
            <person name="Huang M.D."/>
            <person name="Li C.Y."/>
            <person name="Huang L."/>
            <person name="Wang Z.W."/>
            <person name="Zhao X."/>
            <person name="Zhong W.Y."/>
            <person name="Peng D.H."/>
            <person name="Ahmad S."/>
            <person name="Lan S."/>
            <person name="Zhang J.S."/>
            <person name="Tsai W.C."/>
            <person name="Van de Peer Y."/>
            <person name="Liu Z.J."/>
        </authorList>
    </citation>
    <scope>NUCLEOTIDE SEQUENCE</scope>
    <source>
        <strain evidence="2">CP</strain>
    </source>
</reference>
<keyword evidence="1" id="KW-0472">Membrane</keyword>
<comment type="caution">
    <text evidence="2">The sequence shown here is derived from an EMBL/GenBank/DDBJ whole genome shotgun (WGS) entry which is preliminary data.</text>
</comment>
<evidence type="ECO:0008006" key="4">
    <source>
        <dbReference type="Google" id="ProtNLM"/>
    </source>
</evidence>
<feature type="transmembrane region" description="Helical" evidence="1">
    <location>
        <begin position="54"/>
        <end position="74"/>
    </location>
</feature>
<keyword evidence="3" id="KW-1185">Reference proteome</keyword>
<keyword evidence="1" id="KW-1133">Transmembrane helix</keyword>